<protein>
    <submittedName>
        <fullName evidence="1">Uncharacterized protein</fullName>
    </submittedName>
</protein>
<evidence type="ECO:0000313" key="1">
    <source>
        <dbReference type="EMBL" id="QQP37673.1"/>
    </source>
</evidence>
<gene>
    <name evidence="1" type="ORF">FKW44_018034</name>
</gene>
<keyword evidence="2" id="KW-1185">Reference proteome</keyword>
<organism evidence="1 2">
    <name type="scientific">Caligus rogercresseyi</name>
    <name type="common">Sea louse</name>
    <dbReference type="NCBI Taxonomy" id="217165"/>
    <lineage>
        <taxon>Eukaryota</taxon>
        <taxon>Metazoa</taxon>
        <taxon>Ecdysozoa</taxon>
        <taxon>Arthropoda</taxon>
        <taxon>Crustacea</taxon>
        <taxon>Multicrustacea</taxon>
        <taxon>Hexanauplia</taxon>
        <taxon>Copepoda</taxon>
        <taxon>Siphonostomatoida</taxon>
        <taxon>Caligidae</taxon>
        <taxon>Caligus</taxon>
    </lineage>
</organism>
<dbReference type="AlphaFoldDB" id="A0A7T8JWH7"/>
<feature type="non-terminal residue" evidence="1">
    <location>
        <position position="52"/>
    </location>
</feature>
<name>A0A7T8JWH7_CALRO</name>
<dbReference type="EMBL" id="CP045901">
    <property type="protein sequence ID" value="QQP37673.1"/>
    <property type="molecule type" value="Genomic_DNA"/>
</dbReference>
<accession>A0A7T8JWH7</accession>
<feature type="non-terminal residue" evidence="1">
    <location>
        <position position="1"/>
    </location>
</feature>
<reference evidence="2" key="1">
    <citation type="submission" date="2021-01" db="EMBL/GenBank/DDBJ databases">
        <title>Caligus Genome Assembly.</title>
        <authorList>
            <person name="Gallardo-Escarate C."/>
        </authorList>
    </citation>
    <scope>NUCLEOTIDE SEQUENCE [LARGE SCALE GENOMIC DNA]</scope>
</reference>
<sequence length="52" mass="5921">RTPSFFPSYFTQCEFASCTCYMSFSIINSLHSNPCGLIPHCIPLYPEHLFGD</sequence>
<dbReference type="Proteomes" id="UP000595437">
    <property type="component" value="Chromosome 12"/>
</dbReference>
<evidence type="ECO:0000313" key="2">
    <source>
        <dbReference type="Proteomes" id="UP000595437"/>
    </source>
</evidence>
<proteinExistence type="predicted"/>